<evidence type="ECO:0000256" key="15">
    <source>
        <dbReference type="ARBA" id="ARBA00031336"/>
    </source>
</evidence>
<evidence type="ECO:0000256" key="3">
    <source>
        <dbReference type="ARBA" id="ARBA00006778"/>
    </source>
</evidence>
<comment type="subunit">
    <text evidence="4">Interacts (via nuclear localization signal) with host importin alpha.</text>
</comment>
<dbReference type="EMBL" id="JQ926983">
    <property type="protein sequence ID" value="AFP95349.1"/>
    <property type="molecule type" value="Genomic_DNA"/>
</dbReference>
<keyword evidence="8" id="KW-0479">Metal-binding</keyword>
<evidence type="ECO:0000313" key="20">
    <source>
        <dbReference type="Proteomes" id="UP000201987"/>
    </source>
</evidence>
<dbReference type="SMART" id="SM00343">
    <property type="entry name" value="ZnF_C2HC"/>
    <property type="match status" value="1"/>
</dbReference>
<sequence length="498" mass="58246">MTNYYRNVEEFFWNNWEDDDLKVNDDNFALLEQAITLMELNDEVRANQIIEQSDYLRSAFGPKQESILIIEEQSEPSDWESDIGSFNSETTNDFVQRNTQPRFRMNPNSEVKTELDDIPESSRDGATRNKRPRNIFNEPPKPNHGAFGIFTLNLDCNKDRKRDISVWLNEISLLIQTQPEAFDTPEKVILLAEHKSSGNLNRYLKNVSWRTQGITPVNTLNIIAQAVYLAFLGLDYVEDGKKEAKDIKNKAEERMTKMTLCDICYLETFYCDYEKAFYELQEVDETLKYVQLYLRKIPIVGEIARTRYEAESNSYTKQSLAYAHRLVKEEITKICSLSKTQKKLKKFNKSCCPKLVDDLTLDYGCKVKSKRKVFKYEKKRSSKHKRFQKRYVKKSFKPSKFARKPSKNPSKEKFCPKGKKNCRCWICSEEGHYANECPNKENNKKQFKMFQEVLSQGLVPIEEPYEHEHHVFEFFEEPPDSDGTTEYSSSESSGSDSE</sequence>
<keyword evidence="20" id="KW-1185">Reference proteome</keyword>
<evidence type="ECO:0000256" key="7">
    <source>
        <dbReference type="ARBA" id="ARBA00022562"/>
    </source>
</evidence>
<dbReference type="GO" id="GO:0005198">
    <property type="term" value="F:structural molecule activity"/>
    <property type="evidence" value="ECO:0007669"/>
    <property type="project" value="InterPro"/>
</dbReference>
<dbReference type="GO" id="GO:0039620">
    <property type="term" value="C:T=7 icosahedral viral capsid"/>
    <property type="evidence" value="ECO:0007669"/>
    <property type="project" value="UniProtKB-KW"/>
</dbReference>
<evidence type="ECO:0000256" key="5">
    <source>
        <dbReference type="ARBA" id="ARBA00022524"/>
    </source>
</evidence>
<dbReference type="GeneID" id="13484503"/>
<protein>
    <recommendedName>
        <fullName evidence="15">Coat protein</fullName>
    </recommendedName>
</protein>
<dbReference type="SUPFAM" id="SSF57756">
    <property type="entry name" value="Retrovirus zinc finger-like domains"/>
    <property type="match status" value="1"/>
</dbReference>
<keyword evidence="6" id="KW-0167">Capsid protein</keyword>
<feature type="domain" description="CCHC-type" evidence="18">
    <location>
        <begin position="423"/>
        <end position="439"/>
    </location>
</feature>
<keyword evidence="12" id="KW-0946">Virion</keyword>
<comment type="similarity">
    <text evidence="3">Belongs to the caulimoviridae capsid protein family.</text>
</comment>
<evidence type="ECO:0000259" key="18">
    <source>
        <dbReference type="PROSITE" id="PS50158"/>
    </source>
</evidence>
<evidence type="ECO:0000256" key="12">
    <source>
        <dbReference type="ARBA" id="ARBA00022844"/>
    </source>
</evidence>
<evidence type="ECO:0000256" key="2">
    <source>
        <dbReference type="ARBA" id="ARBA00004328"/>
    </source>
</evidence>
<feature type="region of interest" description="Disordered" evidence="17">
    <location>
        <begin position="103"/>
        <end position="140"/>
    </location>
</feature>
<evidence type="ECO:0000256" key="11">
    <source>
        <dbReference type="ARBA" id="ARBA00022833"/>
    </source>
</evidence>
<comment type="subcellular location">
    <subcellularLocation>
        <location evidence="1">Host nucleus</location>
    </subcellularLocation>
    <subcellularLocation>
        <location evidence="2">Virion</location>
    </subcellularLocation>
</comment>
<comment type="function">
    <text evidence="14">Self assembles to form an icosahedral capsid, about 50 nm in diameter, nm, composed of 420 subunits of the viral capsid protein. The capsid encapsulates the genomic dsDNA. Following virus entry into host cell, provides nuclear import of the viral genome. Virus particles do not enter the nucleus, but dock at the nuclear membrane through the interaction with host importins.</text>
</comment>
<evidence type="ECO:0000256" key="13">
    <source>
        <dbReference type="ARBA" id="ARBA00023296"/>
    </source>
</evidence>
<feature type="compositionally biased region" description="Low complexity" evidence="17">
    <location>
        <begin position="481"/>
        <end position="498"/>
    </location>
</feature>
<dbReference type="Proteomes" id="UP000201987">
    <property type="component" value="Segment"/>
</dbReference>
<keyword evidence="13" id="KW-1160">Virus entry into host cell</keyword>
<keyword evidence="5" id="KW-1163">Viral penetration into host nucleus</keyword>
<dbReference type="RefSeq" id="YP_006607891.1">
    <property type="nucleotide sequence ID" value="NC_018505.1"/>
</dbReference>
<accession>J7H710</accession>
<evidence type="ECO:0000256" key="9">
    <source>
        <dbReference type="ARBA" id="ARBA00022771"/>
    </source>
</evidence>
<dbReference type="GO" id="GO:0075732">
    <property type="term" value="P:viral penetration into host nucleus"/>
    <property type="evidence" value="ECO:0007669"/>
    <property type="project" value="UniProtKB-KW"/>
</dbReference>
<keyword evidence="10" id="KW-1145">T=7 icosahedral capsid protein</keyword>
<evidence type="ECO:0000256" key="10">
    <source>
        <dbReference type="ARBA" id="ARBA00022828"/>
    </source>
</evidence>
<reference evidence="19 20" key="1">
    <citation type="journal article" date="2012" name="J. Virol.">
        <title>Complete genome sequence of a novel pararetrovirus isolated from soybean.</title>
        <authorList>
            <person name="Han J."/>
            <person name="Domier L.L."/>
            <person name="Dorrance A."/>
            <person name="Qu F."/>
        </authorList>
    </citation>
    <scope>NUCLEOTIDE SEQUENCE [LARGE SCALE GENOMIC DNA]</scope>
</reference>
<name>J7H710_9VIRU</name>
<dbReference type="PRINTS" id="PR00221">
    <property type="entry name" value="CAULIMOCOAT"/>
</dbReference>
<keyword evidence="11" id="KW-0862">Zinc</keyword>
<dbReference type="OrthoDB" id="16301at10239"/>
<keyword evidence="9 16" id="KW-0863">Zinc-finger</keyword>
<evidence type="ECO:0000256" key="6">
    <source>
        <dbReference type="ARBA" id="ARBA00022561"/>
    </source>
</evidence>
<evidence type="ECO:0000256" key="16">
    <source>
        <dbReference type="PROSITE-ProRule" id="PRU00047"/>
    </source>
</evidence>
<dbReference type="PROSITE" id="PS50158">
    <property type="entry name" value="ZF_CCHC"/>
    <property type="match status" value="1"/>
</dbReference>
<evidence type="ECO:0000256" key="17">
    <source>
        <dbReference type="SAM" id="MobiDB-lite"/>
    </source>
</evidence>
<dbReference type="InterPro" id="IPR036875">
    <property type="entry name" value="Znf_CCHC_sf"/>
</dbReference>
<dbReference type="GO" id="GO:0046718">
    <property type="term" value="P:symbiont entry into host cell"/>
    <property type="evidence" value="ECO:0007669"/>
    <property type="project" value="UniProtKB-KW"/>
</dbReference>
<dbReference type="InterPro" id="IPR001878">
    <property type="entry name" value="Znf_CCHC"/>
</dbReference>
<evidence type="ECO:0000256" key="8">
    <source>
        <dbReference type="ARBA" id="ARBA00022723"/>
    </source>
</evidence>
<dbReference type="GO" id="GO:0043657">
    <property type="term" value="C:host cell"/>
    <property type="evidence" value="ECO:0007669"/>
    <property type="project" value="GOC"/>
</dbReference>
<evidence type="ECO:0000256" key="4">
    <source>
        <dbReference type="ARBA" id="ARBA00011242"/>
    </source>
</evidence>
<evidence type="ECO:0000313" key="19">
    <source>
        <dbReference type="EMBL" id="AFP95349.1"/>
    </source>
</evidence>
<proteinExistence type="inferred from homology"/>
<dbReference type="InterPro" id="IPR001988">
    <property type="entry name" value="Caulimo_coat"/>
</dbReference>
<dbReference type="GO" id="GO:0003676">
    <property type="term" value="F:nucleic acid binding"/>
    <property type="evidence" value="ECO:0007669"/>
    <property type="project" value="InterPro"/>
</dbReference>
<dbReference type="GO" id="GO:0008270">
    <property type="term" value="F:zinc ion binding"/>
    <property type="evidence" value="ECO:0007669"/>
    <property type="project" value="UniProtKB-KW"/>
</dbReference>
<keyword evidence="7" id="KW-1048">Host nucleus</keyword>
<dbReference type="GO" id="GO:0042025">
    <property type="term" value="C:host cell nucleus"/>
    <property type="evidence" value="ECO:0007669"/>
    <property type="project" value="UniProtKB-SubCell"/>
</dbReference>
<dbReference type="KEGG" id="vg:13484503"/>
<feature type="region of interest" description="Disordered" evidence="17">
    <location>
        <begin position="473"/>
        <end position="498"/>
    </location>
</feature>
<organism evidence="19 20">
    <name type="scientific">Soybean Putnam virus</name>
    <dbReference type="NCBI Taxonomy" id="1221449"/>
    <lineage>
        <taxon>Viruses</taxon>
        <taxon>Riboviria</taxon>
        <taxon>Pararnavirae</taxon>
        <taxon>Artverviricota</taxon>
        <taxon>Revtraviricetes</taxon>
        <taxon>Ortervirales</taxon>
        <taxon>Caulimoviridae</taxon>
        <taxon>Caulimovirus</taxon>
        <taxon>Caulimovirus glycinis</taxon>
    </lineage>
</organism>
<evidence type="ECO:0000256" key="14">
    <source>
        <dbReference type="ARBA" id="ARBA00024644"/>
    </source>
</evidence>
<evidence type="ECO:0000256" key="1">
    <source>
        <dbReference type="ARBA" id="ARBA00004147"/>
    </source>
</evidence>
<feature type="compositionally biased region" description="Basic and acidic residues" evidence="17">
    <location>
        <begin position="111"/>
        <end position="127"/>
    </location>
</feature>